<dbReference type="EMBL" id="LUEZ02000122">
    <property type="protein sequence ID" value="RDB16641.1"/>
    <property type="molecule type" value="Genomic_DNA"/>
</dbReference>
<sequence length="852" mass="93440">MARDVCLITPTSMSNTLPPLAIPPTHRRNNSAYSNISLPPLSSWSDGHRALSSFSSSPPRSSSPPMTPFSTQSSHNFAYIRSSPGFDTEITFHHSVDHIDELPPTWHRAYTPQQAIPQAHELPGFKSLFLEDGPLTHPSRFDASRNTATRIHQHRTSTNKPNDAAPRYGPVFCDSEEEEEQDDNDEGYSFIEDTSARATSFRTSAERGQWRYDPIPLKMQSRSHLRQSAPTSSPPPISGLQLLTRPISEPAPSTTTRSSTPRHDSECDGDGDNASADLPSASYADAGLSDQDQYSPAEAPCSLPSLTSDRESTEPEDETMYPSSPLPPSSPPLPPTSLPGSPTMRSMSPLSLAPSSPHLAASSPLSFVSALDREADADGDVEDMDLEMDGDADTVPVHHDEDQPVPAQELDPQNLALEIDSIQDPDHTMTVSTSCMDVSEAASSSAELPILPAEPFPITGVTTEEGMETFAVPTPIAASAEITVPNPEHPSESISTLPLDDCEQVGMQVEGDIGDSIVINVPVAEMLEAKEEDLDQPMPIGKGKARAEDDEVEALRDKDGNGVDPKAGDDEVEDEKPKNRSKEKRKQKEDGRGDGPVRKKSRLAESEEPTEKPKPKKRANHSEKKAARHERKRRLETEEQEDENENDGASAPPKVKKQKKSTPEAPSKRVRQSQSISRSSSNSSATSDSSIGSSSKSHALPRTSKPESRTRPTDPETLALDAEICGMLIESMATSRASCLPASMLYKSVMQCQPALKAQRGEKEWMEIIERVLWDGEGGVFGKVESSGKDDSNRPLEAQWFYVSEMDQDQERAALIKSMMPRPAKRSVTKKYKQYYYRPLDKISRWDPEDEM</sequence>
<feature type="compositionally biased region" description="Basic and acidic residues" evidence="1">
    <location>
        <begin position="704"/>
        <end position="714"/>
    </location>
</feature>
<feature type="compositionally biased region" description="Polar residues" evidence="1">
    <location>
        <begin position="221"/>
        <end position="231"/>
    </location>
</feature>
<feature type="region of interest" description="Disordered" evidence="1">
    <location>
        <begin position="530"/>
        <end position="718"/>
    </location>
</feature>
<comment type="caution">
    <text evidence="2">The sequence shown here is derived from an EMBL/GenBank/DDBJ whole genome shotgun (WGS) entry which is preliminary data.</text>
</comment>
<feature type="compositionally biased region" description="Acidic residues" evidence="1">
    <location>
        <begin position="377"/>
        <end position="392"/>
    </location>
</feature>
<dbReference type="AlphaFoldDB" id="A0A369J3N3"/>
<feature type="region of interest" description="Disordered" evidence="1">
    <location>
        <begin position="221"/>
        <end position="409"/>
    </location>
</feature>
<feature type="compositionally biased region" description="Pro residues" evidence="1">
    <location>
        <begin position="324"/>
        <end position="337"/>
    </location>
</feature>
<organism evidence="2 3">
    <name type="scientific">Hypsizygus marmoreus</name>
    <name type="common">White beech mushroom</name>
    <name type="synonym">Agaricus marmoreus</name>
    <dbReference type="NCBI Taxonomy" id="39966"/>
    <lineage>
        <taxon>Eukaryota</taxon>
        <taxon>Fungi</taxon>
        <taxon>Dikarya</taxon>
        <taxon>Basidiomycota</taxon>
        <taxon>Agaricomycotina</taxon>
        <taxon>Agaricomycetes</taxon>
        <taxon>Agaricomycetidae</taxon>
        <taxon>Agaricales</taxon>
        <taxon>Tricholomatineae</taxon>
        <taxon>Lyophyllaceae</taxon>
        <taxon>Hypsizygus</taxon>
    </lineage>
</organism>
<evidence type="ECO:0000313" key="3">
    <source>
        <dbReference type="Proteomes" id="UP000076154"/>
    </source>
</evidence>
<name>A0A369J3N3_HYPMA</name>
<dbReference type="STRING" id="39966.A0A369J3N3"/>
<reference evidence="2" key="1">
    <citation type="submission" date="2018-04" db="EMBL/GenBank/DDBJ databases">
        <title>Whole genome sequencing of Hypsizygus marmoreus.</title>
        <authorList>
            <person name="Choi I.-G."/>
            <person name="Min B."/>
            <person name="Kim J.-G."/>
            <person name="Kim S."/>
            <person name="Oh Y.-L."/>
            <person name="Kong W.-S."/>
            <person name="Park H."/>
            <person name="Jeong J."/>
            <person name="Song E.-S."/>
        </authorList>
    </citation>
    <scope>NUCLEOTIDE SEQUENCE [LARGE SCALE GENOMIC DNA]</scope>
    <source>
        <strain evidence="2">51987-8</strain>
    </source>
</reference>
<dbReference type="Proteomes" id="UP000076154">
    <property type="component" value="Unassembled WGS sequence"/>
</dbReference>
<protein>
    <submittedName>
        <fullName evidence="2">Uncharacterized protein</fullName>
    </submittedName>
</protein>
<feature type="compositionally biased region" description="Acidic residues" evidence="1">
    <location>
        <begin position="176"/>
        <end position="186"/>
    </location>
</feature>
<feature type="compositionally biased region" description="Low complexity" evidence="1">
    <location>
        <begin position="673"/>
        <end position="697"/>
    </location>
</feature>
<feature type="region of interest" description="Disordered" evidence="1">
    <location>
        <begin position="176"/>
        <end position="206"/>
    </location>
</feature>
<gene>
    <name evidence="2" type="ORF">Hypma_002360</name>
</gene>
<evidence type="ECO:0000256" key="1">
    <source>
        <dbReference type="SAM" id="MobiDB-lite"/>
    </source>
</evidence>
<accession>A0A369J3N3</accession>
<feature type="region of interest" description="Disordered" evidence="1">
    <location>
        <begin position="49"/>
        <end position="73"/>
    </location>
</feature>
<feature type="compositionally biased region" description="Basic and acidic residues" evidence="1">
    <location>
        <begin position="553"/>
        <end position="613"/>
    </location>
</feature>
<proteinExistence type="predicted"/>
<feature type="compositionally biased region" description="Low complexity" evidence="1">
    <location>
        <begin position="338"/>
        <end position="366"/>
    </location>
</feature>
<dbReference type="InParanoid" id="A0A369J3N3"/>
<keyword evidence="3" id="KW-1185">Reference proteome</keyword>
<evidence type="ECO:0000313" key="2">
    <source>
        <dbReference type="EMBL" id="RDB16641.1"/>
    </source>
</evidence>
<dbReference type="OrthoDB" id="5348546at2759"/>